<reference evidence="5" key="1">
    <citation type="journal article" date="2014" name="Front. Microbiol.">
        <title>High frequency of phylogenetically diverse reductive dehalogenase-homologous genes in deep subseafloor sedimentary metagenomes.</title>
        <authorList>
            <person name="Kawai M."/>
            <person name="Futagami T."/>
            <person name="Toyoda A."/>
            <person name="Takaki Y."/>
            <person name="Nishi S."/>
            <person name="Hori S."/>
            <person name="Arai W."/>
            <person name="Tsubouchi T."/>
            <person name="Morono Y."/>
            <person name="Uchiyama I."/>
            <person name="Ito T."/>
            <person name="Fujiyama A."/>
            <person name="Inagaki F."/>
            <person name="Takami H."/>
        </authorList>
    </citation>
    <scope>NUCLEOTIDE SEQUENCE</scope>
    <source>
        <strain evidence="5">Expedition CK06-06</strain>
    </source>
</reference>
<dbReference type="Pfam" id="PF00406">
    <property type="entry name" value="ADK"/>
    <property type="match status" value="1"/>
</dbReference>
<dbReference type="InterPro" id="IPR007862">
    <property type="entry name" value="Adenylate_kinase_lid-dom"/>
</dbReference>
<dbReference type="NCBIfam" id="NF001380">
    <property type="entry name" value="PRK00279.1-2"/>
    <property type="match status" value="1"/>
</dbReference>
<dbReference type="GO" id="GO:0005524">
    <property type="term" value="F:ATP binding"/>
    <property type="evidence" value="ECO:0007669"/>
    <property type="project" value="InterPro"/>
</dbReference>
<protein>
    <recommendedName>
        <fullName evidence="4">Adenylate kinase active site lid domain-containing protein</fullName>
    </recommendedName>
</protein>
<dbReference type="EMBL" id="BARS01009316">
    <property type="protein sequence ID" value="GAF72921.1"/>
    <property type="molecule type" value="Genomic_DNA"/>
</dbReference>
<dbReference type="PRINTS" id="PR00094">
    <property type="entry name" value="ADENYLTKNASE"/>
</dbReference>
<comment type="caution">
    <text evidence="5">The sequence shown here is derived from an EMBL/GenBank/DDBJ whole genome shotgun (WGS) entry which is preliminary data.</text>
</comment>
<keyword evidence="1" id="KW-0808">Transferase</keyword>
<dbReference type="InterPro" id="IPR036193">
    <property type="entry name" value="ADK_active_lid_dom_sf"/>
</dbReference>
<evidence type="ECO:0000313" key="5">
    <source>
        <dbReference type="EMBL" id="GAF72921.1"/>
    </source>
</evidence>
<dbReference type="AlphaFoldDB" id="X0SCP8"/>
<name>X0SCP8_9ZZZZ</name>
<keyword evidence="2" id="KW-0547">Nucleotide-binding</keyword>
<dbReference type="FunFam" id="3.40.50.300:FF:000106">
    <property type="entry name" value="Adenylate kinase mitochondrial"/>
    <property type="match status" value="1"/>
</dbReference>
<dbReference type="SUPFAM" id="SSF57774">
    <property type="entry name" value="Microbial and mitochondrial ADK, insert 'zinc finger' domain"/>
    <property type="match status" value="1"/>
</dbReference>
<dbReference type="PROSITE" id="PS00113">
    <property type="entry name" value="ADENYLATE_KINASE"/>
    <property type="match status" value="1"/>
</dbReference>
<evidence type="ECO:0000256" key="2">
    <source>
        <dbReference type="ARBA" id="ARBA00022741"/>
    </source>
</evidence>
<dbReference type="NCBIfam" id="NF011100">
    <property type="entry name" value="PRK14527.1"/>
    <property type="match status" value="1"/>
</dbReference>
<sequence>RIIIMFGPPGAGKGTQAERLEEEFGFLHVSTGDILREAVERKTPVGLKAKEYMDKGELVPDDVMIPIVRNKLEECKDVSGFLFDGFPRTIPQAEMLDKVLSETGGSIDRVIYLNTPSDVIVKRLSGRRTCESCGKIYHVVTMRPEIEGRCDECGGNSVQREDDTEETILNRLQVYEEQTAAILGYFKGKGILLEVDGGLPVEESYETIRANVMQEKA</sequence>
<dbReference type="NCBIfam" id="NF001381">
    <property type="entry name" value="PRK00279.1-3"/>
    <property type="match status" value="1"/>
</dbReference>
<dbReference type="PANTHER" id="PTHR23359">
    <property type="entry name" value="NUCLEOTIDE KINASE"/>
    <property type="match status" value="1"/>
</dbReference>
<dbReference type="Gene3D" id="3.40.50.300">
    <property type="entry name" value="P-loop containing nucleotide triphosphate hydrolases"/>
    <property type="match status" value="1"/>
</dbReference>
<dbReference type="InterPro" id="IPR000850">
    <property type="entry name" value="Adenylat/UMP-CMP_kin"/>
</dbReference>
<evidence type="ECO:0000256" key="3">
    <source>
        <dbReference type="ARBA" id="ARBA00022777"/>
    </source>
</evidence>
<dbReference type="Pfam" id="PF05191">
    <property type="entry name" value="ADK_lid"/>
    <property type="match status" value="1"/>
</dbReference>
<dbReference type="GO" id="GO:0004017">
    <property type="term" value="F:AMP kinase activity"/>
    <property type="evidence" value="ECO:0007669"/>
    <property type="project" value="InterPro"/>
</dbReference>
<evidence type="ECO:0000256" key="1">
    <source>
        <dbReference type="ARBA" id="ARBA00022679"/>
    </source>
</evidence>
<dbReference type="InterPro" id="IPR027417">
    <property type="entry name" value="P-loop_NTPase"/>
</dbReference>
<feature type="domain" description="Adenylate kinase active site lid" evidence="4">
    <location>
        <begin position="127"/>
        <end position="162"/>
    </location>
</feature>
<dbReference type="SUPFAM" id="SSF52540">
    <property type="entry name" value="P-loop containing nucleoside triphosphate hydrolases"/>
    <property type="match status" value="1"/>
</dbReference>
<dbReference type="InterPro" id="IPR006259">
    <property type="entry name" value="Adenyl_kin_sub"/>
</dbReference>
<evidence type="ECO:0000259" key="4">
    <source>
        <dbReference type="Pfam" id="PF05191"/>
    </source>
</evidence>
<keyword evidence="3" id="KW-0418">Kinase</keyword>
<feature type="non-terminal residue" evidence="5">
    <location>
        <position position="1"/>
    </location>
</feature>
<organism evidence="5">
    <name type="scientific">marine sediment metagenome</name>
    <dbReference type="NCBI Taxonomy" id="412755"/>
    <lineage>
        <taxon>unclassified sequences</taxon>
        <taxon>metagenomes</taxon>
        <taxon>ecological metagenomes</taxon>
    </lineage>
</organism>
<proteinExistence type="inferred from homology"/>
<accession>X0SCP8</accession>
<dbReference type="InterPro" id="IPR033690">
    <property type="entry name" value="Adenylat_kinase_CS"/>
</dbReference>
<dbReference type="NCBIfam" id="TIGR01351">
    <property type="entry name" value="adk"/>
    <property type="match status" value="1"/>
</dbReference>
<gene>
    <name evidence="5" type="ORF">S01H1_17542</name>
</gene>
<dbReference type="CDD" id="cd01428">
    <property type="entry name" value="ADK"/>
    <property type="match status" value="1"/>
</dbReference>
<dbReference type="HAMAP" id="MF_00235">
    <property type="entry name" value="Adenylate_kinase_Adk"/>
    <property type="match status" value="1"/>
</dbReference>